<dbReference type="PROSITE" id="PS00198">
    <property type="entry name" value="4FE4S_FER_1"/>
    <property type="match status" value="2"/>
</dbReference>
<feature type="domain" description="4Fe-4S ferredoxin-type" evidence="9">
    <location>
        <begin position="531"/>
        <end position="560"/>
    </location>
</feature>
<dbReference type="PROSITE" id="PS51379">
    <property type="entry name" value="4FE4S_FER_2"/>
    <property type="match status" value="2"/>
</dbReference>
<dbReference type="RefSeq" id="WP_123289533.1">
    <property type="nucleotide sequence ID" value="NZ_RJVA01000010.1"/>
</dbReference>
<dbReference type="InterPro" id="IPR039650">
    <property type="entry name" value="HdrA-like"/>
</dbReference>
<dbReference type="GO" id="GO:0046872">
    <property type="term" value="F:metal ion binding"/>
    <property type="evidence" value="ECO:0007669"/>
    <property type="project" value="UniProtKB-KW"/>
</dbReference>
<evidence type="ECO:0000313" key="11">
    <source>
        <dbReference type="Proteomes" id="UP000276223"/>
    </source>
</evidence>
<keyword evidence="7" id="KW-0408">Iron</keyword>
<dbReference type="AlphaFoldDB" id="A0A3N1VIJ1"/>
<dbReference type="Gene3D" id="3.50.50.60">
    <property type="entry name" value="FAD/NAD(P)-binding domain"/>
    <property type="match status" value="1"/>
</dbReference>
<comment type="cofactor">
    <cofactor evidence="1">
        <name>FAD</name>
        <dbReference type="ChEBI" id="CHEBI:57692"/>
    </cofactor>
</comment>
<dbReference type="Gene3D" id="3.30.70.20">
    <property type="match status" value="1"/>
</dbReference>
<keyword evidence="5" id="KW-0274">FAD</keyword>
<keyword evidence="6" id="KW-0560">Oxidoreductase</keyword>
<dbReference type="InterPro" id="IPR003813">
    <property type="entry name" value="MvhD/FlpD"/>
</dbReference>
<reference evidence="10 11" key="1">
    <citation type="submission" date="2018-11" db="EMBL/GenBank/DDBJ databases">
        <title>Genomic Encyclopedia of Type Strains, Phase IV (KMG-IV): sequencing the most valuable type-strain genomes for metagenomic binning, comparative biology and taxonomic classification.</title>
        <authorList>
            <person name="Goeker M."/>
        </authorList>
    </citation>
    <scope>NUCLEOTIDE SEQUENCE [LARGE SCALE GENOMIC DNA]</scope>
    <source>
        <strain evidence="10 11">DSM 22027</strain>
    </source>
</reference>
<dbReference type="OrthoDB" id="9766627at2"/>
<dbReference type="InterPro" id="IPR036188">
    <property type="entry name" value="FAD/NAD-bd_sf"/>
</dbReference>
<keyword evidence="11" id="KW-1185">Reference proteome</keyword>
<dbReference type="EMBL" id="RJVA01000010">
    <property type="protein sequence ID" value="ROR01849.1"/>
    <property type="molecule type" value="Genomic_DNA"/>
</dbReference>
<dbReference type="Proteomes" id="UP000276223">
    <property type="component" value="Unassembled WGS sequence"/>
</dbReference>
<dbReference type="PANTHER" id="PTHR43498:SF1">
    <property type="entry name" value="COB--COM HETERODISULFIDE REDUCTASE IRON-SULFUR SUBUNIT A"/>
    <property type="match status" value="1"/>
</dbReference>
<evidence type="ECO:0000256" key="1">
    <source>
        <dbReference type="ARBA" id="ARBA00001974"/>
    </source>
</evidence>
<name>A0A3N1VIJ1_9BACT</name>
<evidence type="ECO:0000256" key="8">
    <source>
        <dbReference type="ARBA" id="ARBA00023014"/>
    </source>
</evidence>
<feature type="domain" description="4Fe-4S ferredoxin-type" evidence="9">
    <location>
        <begin position="561"/>
        <end position="590"/>
    </location>
</feature>
<dbReference type="InterPro" id="IPR017900">
    <property type="entry name" value="4Fe4S_Fe_S_CS"/>
</dbReference>
<evidence type="ECO:0000256" key="7">
    <source>
        <dbReference type="ARBA" id="ARBA00023004"/>
    </source>
</evidence>
<evidence type="ECO:0000256" key="6">
    <source>
        <dbReference type="ARBA" id="ARBA00023002"/>
    </source>
</evidence>
<gene>
    <name evidence="10" type="ORF">EDC27_1042</name>
</gene>
<proteinExistence type="inferred from homology"/>
<dbReference type="InterPro" id="IPR023753">
    <property type="entry name" value="FAD/NAD-binding_dom"/>
</dbReference>
<keyword evidence="4" id="KW-0479">Metal-binding</keyword>
<protein>
    <submittedName>
        <fullName evidence="10">Putative adenylylsulfate reductase-associated electron transfer protein QmoB</fullName>
    </submittedName>
</protein>
<evidence type="ECO:0000256" key="4">
    <source>
        <dbReference type="ARBA" id="ARBA00022723"/>
    </source>
</evidence>
<organism evidence="10 11">
    <name type="scientific">Desulfosoma caldarium</name>
    <dbReference type="NCBI Taxonomy" id="610254"/>
    <lineage>
        <taxon>Bacteria</taxon>
        <taxon>Pseudomonadati</taxon>
        <taxon>Thermodesulfobacteriota</taxon>
        <taxon>Syntrophobacteria</taxon>
        <taxon>Syntrophobacterales</taxon>
        <taxon>Syntrophobacteraceae</taxon>
        <taxon>Desulfosoma</taxon>
    </lineage>
</organism>
<dbReference type="Pfam" id="PF07992">
    <property type="entry name" value="Pyr_redox_2"/>
    <property type="match status" value="1"/>
</dbReference>
<dbReference type="Pfam" id="PF02662">
    <property type="entry name" value="FlpD"/>
    <property type="match status" value="1"/>
</dbReference>
<dbReference type="PANTHER" id="PTHR43498">
    <property type="entry name" value="FERREDOXIN:COB-COM HETERODISULFIDE REDUCTASE SUBUNIT A"/>
    <property type="match status" value="1"/>
</dbReference>
<dbReference type="PRINTS" id="PR00411">
    <property type="entry name" value="PNDRDTASEI"/>
</dbReference>
<keyword evidence="3" id="KW-0004">4Fe-4S</keyword>
<dbReference type="SUPFAM" id="SSF51905">
    <property type="entry name" value="FAD/NAD(P)-binding domain"/>
    <property type="match status" value="1"/>
</dbReference>
<dbReference type="GO" id="GO:0016491">
    <property type="term" value="F:oxidoreductase activity"/>
    <property type="evidence" value="ECO:0007669"/>
    <property type="project" value="UniProtKB-KW"/>
</dbReference>
<evidence type="ECO:0000256" key="3">
    <source>
        <dbReference type="ARBA" id="ARBA00022485"/>
    </source>
</evidence>
<evidence type="ECO:0000256" key="5">
    <source>
        <dbReference type="ARBA" id="ARBA00022827"/>
    </source>
</evidence>
<dbReference type="GO" id="GO:0051539">
    <property type="term" value="F:4 iron, 4 sulfur cluster binding"/>
    <property type="evidence" value="ECO:0007669"/>
    <property type="project" value="UniProtKB-KW"/>
</dbReference>
<keyword evidence="8" id="KW-0411">Iron-sulfur</keyword>
<evidence type="ECO:0000313" key="10">
    <source>
        <dbReference type="EMBL" id="ROR01849.1"/>
    </source>
</evidence>
<dbReference type="InterPro" id="IPR017896">
    <property type="entry name" value="4Fe4S_Fe-S-bd"/>
</dbReference>
<sequence>MDKKLATYICTGCGIGDALDIEQLSKVAQKECKAALVKTHACLCGQEGVDMIKADIDGQGVNCLMIAACSPRVMYDVFRFPGCLVDRVNLREQVVWSQKPGDEDTQMMAEDYLRMSAAKIGKMDPPEPYQPDEEISKDILIVGGGVAGLTAAKEVSRAGYKAVLVEREKHLGGFQKSVTKIATFPYKGIKDNDLESLIQDVTKDDNVTVYTGAKVQKTVGGPGVFKVTIAQNGATKEHRVGAIVMAAGWKAYDPTQLDAKLGYGQSPNVITNVQFEEMVQAGGVKRPSDGGSVRNVAFLQCAGQRDPEKLPYCSSVCCITSLKQAIYIKENDPDANVYIVFKEMRTPGQAEDLYRKAQEEGVIFIRSQDPEVKASGASVTVEALDELLGETVLIEDLDLVVLATGMVPVTAFGEDYAQVRARMSGAETEQKKEEEELEVPQDAILVSDILNLEYRQGPELPGLRYGFPDSHFICFPYETRRTGIYAAGCVRRPMGVAAAFEDGAGAAMKAIQCVELVSQGKAVHPRAGDMSFPEFFMQRCTQCKRCTEECPFGAINEDEKANPLPQPTRCRRCGVCMGACPERIISFKNYSVGMIGDMIKSIEVPEEDEEKPRILVLACENDAYPALDMAGLRRMTYNAWVRVIPMRCLGSMNLIFIADALSKGIDGVLLLGCKYGDDYQCHFIKGSELANIRLGKVKETLDRLVLESDRVRFETVAISDYDKLPKILDDFAETLEGVGPNPYKGF</sequence>
<dbReference type="SUPFAM" id="SSF54862">
    <property type="entry name" value="4Fe-4S ferredoxins"/>
    <property type="match status" value="1"/>
</dbReference>
<keyword evidence="5" id="KW-0285">Flavoprotein</keyword>
<evidence type="ECO:0000256" key="2">
    <source>
        <dbReference type="ARBA" id="ARBA00006561"/>
    </source>
</evidence>
<evidence type="ECO:0000259" key="9">
    <source>
        <dbReference type="PROSITE" id="PS51379"/>
    </source>
</evidence>
<comment type="caution">
    <text evidence="10">The sequence shown here is derived from an EMBL/GenBank/DDBJ whole genome shotgun (WGS) entry which is preliminary data.</text>
</comment>
<dbReference type="Pfam" id="PF13187">
    <property type="entry name" value="Fer4_9"/>
    <property type="match status" value="1"/>
</dbReference>
<accession>A0A3N1VIJ1</accession>
<comment type="similarity">
    <text evidence="2">Belongs to the HdrA family.</text>
</comment>